<accession>A0A9J5YJ04</accession>
<sequence length="59" mass="6955">MDKLTFCRVMKKKNIEGFSYVPYVLVLKNSRSEVAKMVVPIILICMETWIISTFVFHEQ</sequence>
<organism evidence="2 3">
    <name type="scientific">Solanum commersonii</name>
    <name type="common">Commerson's wild potato</name>
    <name type="synonym">Commerson's nightshade</name>
    <dbReference type="NCBI Taxonomy" id="4109"/>
    <lineage>
        <taxon>Eukaryota</taxon>
        <taxon>Viridiplantae</taxon>
        <taxon>Streptophyta</taxon>
        <taxon>Embryophyta</taxon>
        <taxon>Tracheophyta</taxon>
        <taxon>Spermatophyta</taxon>
        <taxon>Magnoliopsida</taxon>
        <taxon>eudicotyledons</taxon>
        <taxon>Gunneridae</taxon>
        <taxon>Pentapetalae</taxon>
        <taxon>asterids</taxon>
        <taxon>lamiids</taxon>
        <taxon>Solanales</taxon>
        <taxon>Solanaceae</taxon>
        <taxon>Solanoideae</taxon>
        <taxon>Solaneae</taxon>
        <taxon>Solanum</taxon>
    </lineage>
</organism>
<evidence type="ECO:0000256" key="1">
    <source>
        <dbReference type="SAM" id="Phobius"/>
    </source>
</evidence>
<reference evidence="2 3" key="1">
    <citation type="submission" date="2020-09" db="EMBL/GenBank/DDBJ databases">
        <title>De no assembly of potato wild relative species, Solanum commersonii.</title>
        <authorList>
            <person name="Cho K."/>
        </authorList>
    </citation>
    <scope>NUCLEOTIDE SEQUENCE [LARGE SCALE GENOMIC DNA]</scope>
    <source>
        <strain evidence="2">LZ3.2</strain>
        <tissue evidence="2">Leaf</tissue>
    </source>
</reference>
<keyword evidence="1" id="KW-0472">Membrane</keyword>
<gene>
    <name evidence="2" type="ORF">H5410_031002</name>
</gene>
<dbReference type="AlphaFoldDB" id="A0A9J5YJ04"/>
<keyword evidence="1" id="KW-0812">Transmembrane</keyword>
<proteinExistence type="predicted"/>
<keyword evidence="1" id="KW-1133">Transmembrane helix</keyword>
<dbReference type="EMBL" id="JACXVP010000006">
    <property type="protein sequence ID" value="KAG5599632.1"/>
    <property type="molecule type" value="Genomic_DNA"/>
</dbReference>
<name>A0A9J5YJ04_SOLCO</name>
<protein>
    <submittedName>
        <fullName evidence="2">Uncharacterized protein</fullName>
    </submittedName>
</protein>
<evidence type="ECO:0000313" key="3">
    <source>
        <dbReference type="Proteomes" id="UP000824120"/>
    </source>
</evidence>
<keyword evidence="3" id="KW-1185">Reference proteome</keyword>
<comment type="caution">
    <text evidence="2">The sequence shown here is derived from an EMBL/GenBank/DDBJ whole genome shotgun (WGS) entry which is preliminary data.</text>
</comment>
<evidence type="ECO:0000313" key="2">
    <source>
        <dbReference type="EMBL" id="KAG5599632.1"/>
    </source>
</evidence>
<dbReference type="Proteomes" id="UP000824120">
    <property type="component" value="Chromosome 6"/>
</dbReference>
<feature type="transmembrane region" description="Helical" evidence="1">
    <location>
        <begin position="37"/>
        <end position="56"/>
    </location>
</feature>